<reference evidence="7" key="2">
    <citation type="submission" date="2014-07" db="EMBL/GenBank/DDBJ databases">
        <authorList>
            <person name="Hull J."/>
        </authorList>
    </citation>
    <scope>NUCLEOTIDE SEQUENCE</scope>
</reference>
<dbReference type="GO" id="GO:0140042">
    <property type="term" value="P:lipid droplet formation"/>
    <property type="evidence" value="ECO:0007669"/>
    <property type="project" value="TreeGrafter"/>
</dbReference>
<sequence>MAEHLTNARPSKLSPALMEPLDTSSSFSFISHGTADFQHESKCVVNHPKKSLPSMPDVTLTDEFTSLKLGSVDDNDNSSTKSFQLIDPQERLKVATPDEFASLLGCSNGKEELPRVKVVSIIGNTGDGKSHTLNHSFFKGEDVFRTSSEQESCTIGVWAAYDPELKVVCLDTEGLMGSAKLVDAHHRTRLLVKILGVSDVVIYRTRGERLHENMYRFLGNASRDFTSHLQSCLESVFQKVDMGGSLSALGPAVIIFHETQNTKPLPSGGVKSPEEYLRSKFQELGLNIDAFSSLRYLGQQAGEVPTSYTQFRSLVMAELKNTTVRSPRSPNAIFQILKTLNDRFNGKIISREEVIPDAYFTCPSLCMSCAHRCTLSMGHIANGDPHSSPHKCRYQHQYENIYYVCKACHANGNEVRVIPRYSSSADNSWFEVITHYAWSGYVIECPQCGEIYRSRQYWYGNIPPENGAVRTEIHHVWPGSKCSGSVNQVSAQKVLDSVSYLTEAVMSASQTPTKALGSWVTDQVAPKYWRPNSEITRCEVCRKLFGTTITKHHCRVCGEGVCSNCSSRSKPVPDKGWPNPVRVCDNCFDPPNSRRKREDAGCSNNIEDKEVMPRKVSEAFVTTISTVASILSYPKSVIKETARPTYWVPDSEARECCVCSAPFSPTGLILHHCRSCGGAVCEGCSTGRQPVPHRGWDAPVRVCNTCYK</sequence>
<dbReference type="SMART" id="SM00064">
    <property type="entry name" value="FYVE"/>
    <property type="match status" value="2"/>
</dbReference>
<dbReference type="Gene3D" id="3.30.40.10">
    <property type="entry name" value="Zinc/RING finger domain, C3HC4 (zinc finger)"/>
    <property type="match status" value="2"/>
</dbReference>
<dbReference type="EMBL" id="GDHC01008871">
    <property type="protein sequence ID" value="JAQ09758.1"/>
    <property type="molecule type" value="Transcribed_RNA"/>
</dbReference>
<dbReference type="GO" id="GO:0005811">
    <property type="term" value="C:lipid droplet"/>
    <property type="evidence" value="ECO:0007669"/>
    <property type="project" value="TreeGrafter"/>
</dbReference>
<name>A0A0A9YQE5_LYGHE</name>
<dbReference type="InterPro" id="IPR017455">
    <property type="entry name" value="Znf_FYVE-rel"/>
</dbReference>
<keyword evidence="2 4" id="KW-0863">Zinc-finger</keyword>
<reference evidence="8" key="3">
    <citation type="journal article" date="2016" name="Gigascience">
        <title>De novo construction of an expanded transcriptome assembly for the western tarnished plant bug, Lygus hesperus.</title>
        <authorList>
            <person name="Tassone E.E."/>
            <person name="Geib S.M."/>
            <person name="Hall B."/>
            <person name="Fabrick J.A."/>
            <person name="Brent C.S."/>
            <person name="Hull J.J."/>
        </authorList>
    </citation>
    <scope>NUCLEOTIDE SEQUENCE</scope>
</reference>
<dbReference type="InterPro" id="IPR013083">
    <property type="entry name" value="Znf_RING/FYVE/PHD"/>
</dbReference>
<evidence type="ECO:0000259" key="5">
    <source>
        <dbReference type="PROSITE" id="PS50178"/>
    </source>
</evidence>
<dbReference type="GO" id="GO:0008270">
    <property type="term" value="F:zinc ion binding"/>
    <property type="evidence" value="ECO:0007669"/>
    <property type="project" value="UniProtKB-KW"/>
</dbReference>
<feature type="domain" description="FYVE-type" evidence="5">
    <location>
        <begin position="532"/>
        <end position="592"/>
    </location>
</feature>
<dbReference type="InterPro" id="IPR027417">
    <property type="entry name" value="P-loop_NTPase"/>
</dbReference>
<dbReference type="SUPFAM" id="SSF52540">
    <property type="entry name" value="P-loop containing nucleoside triphosphate hydrolases"/>
    <property type="match status" value="1"/>
</dbReference>
<dbReference type="Pfam" id="PF01363">
    <property type="entry name" value="FYVE"/>
    <property type="match status" value="2"/>
</dbReference>
<evidence type="ECO:0000256" key="1">
    <source>
        <dbReference type="ARBA" id="ARBA00022723"/>
    </source>
</evidence>
<reference evidence="7" key="1">
    <citation type="journal article" date="2014" name="PLoS ONE">
        <title>Transcriptome-Based Identification of ABC Transporters in the Western Tarnished Plant Bug Lygus hesperus.</title>
        <authorList>
            <person name="Hull J.J."/>
            <person name="Chaney K."/>
            <person name="Geib S.M."/>
            <person name="Fabrick J.A."/>
            <person name="Brent C.S."/>
            <person name="Walsh D."/>
            <person name="Lavine L.C."/>
        </authorList>
    </citation>
    <scope>NUCLEOTIDE SEQUENCE</scope>
</reference>
<protein>
    <submittedName>
        <fullName evidence="7">Zinc finger FYVE domain-containing protein 1</fullName>
    </submittedName>
</protein>
<accession>A0A0A9YQE5</accession>
<dbReference type="EMBL" id="GBHO01010281">
    <property type="protein sequence ID" value="JAG33323.1"/>
    <property type="molecule type" value="Transcribed_RNA"/>
</dbReference>
<feature type="domain" description="FYVE-type" evidence="5">
    <location>
        <begin position="650"/>
        <end position="708"/>
    </location>
</feature>
<dbReference type="PANTHER" id="PTHR46624:SF4">
    <property type="entry name" value="FYVE-TYPE DOMAIN-CONTAINING PROTEIN"/>
    <property type="match status" value="1"/>
</dbReference>
<evidence type="ECO:0000313" key="8">
    <source>
        <dbReference type="EMBL" id="JAQ09758.1"/>
    </source>
</evidence>
<evidence type="ECO:0000256" key="4">
    <source>
        <dbReference type="PROSITE-ProRule" id="PRU00091"/>
    </source>
</evidence>
<dbReference type="PANTHER" id="PTHR46624">
    <property type="entry name" value="AGAP002036-PA"/>
    <property type="match status" value="1"/>
</dbReference>
<dbReference type="GO" id="GO:0032266">
    <property type="term" value="F:phosphatidylinositol-3-phosphate binding"/>
    <property type="evidence" value="ECO:0007669"/>
    <property type="project" value="TreeGrafter"/>
</dbReference>
<dbReference type="SUPFAM" id="SSF57903">
    <property type="entry name" value="FYVE/PHD zinc finger"/>
    <property type="match status" value="2"/>
</dbReference>
<dbReference type="CDD" id="cd15734">
    <property type="entry name" value="FYVE_ZFYV1"/>
    <property type="match status" value="2"/>
</dbReference>
<evidence type="ECO:0000256" key="2">
    <source>
        <dbReference type="ARBA" id="ARBA00022771"/>
    </source>
</evidence>
<dbReference type="InterPro" id="IPR011011">
    <property type="entry name" value="Znf_FYVE_PHD"/>
</dbReference>
<keyword evidence="3" id="KW-0862">Zinc</keyword>
<dbReference type="GO" id="GO:0005547">
    <property type="term" value="F:phosphatidylinositol-3,4,5-trisphosphate binding"/>
    <property type="evidence" value="ECO:0007669"/>
    <property type="project" value="TreeGrafter"/>
</dbReference>
<dbReference type="GO" id="GO:0043325">
    <property type="term" value="F:phosphatidylinositol-3,4-bisphosphate binding"/>
    <property type="evidence" value="ECO:0007669"/>
    <property type="project" value="TreeGrafter"/>
</dbReference>
<dbReference type="GO" id="GO:0005545">
    <property type="term" value="F:1-phosphatidylinositol binding"/>
    <property type="evidence" value="ECO:0007669"/>
    <property type="project" value="TreeGrafter"/>
</dbReference>
<proteinExistence type="predicted"/>
<dbReference type="Gene3D" id="3.40.50.300">
    <property type="entry name" value="P-loop containing nucleotide triphosphate hydrolases"/>
    <property type="match status" value="1"/>
</dbReference>
<evidence type="ECO:0000313" key="6">
    <source>
        <dbReference type="EMBL" id="JAG27695.1"/>
    </source>
</evidence>
<dbReference type="EMBL" id="GBHO01015909">
    <property type="protein sequence ID" value="JAG27695.1"/>
    <property type="molecule type" value="Transcribed_RNA"/>
</dbReference>
<organism evidence="7">
    <name type="scientific">Lygus hesperus</name>
    <name type="common">Western plant bug</name>
    <dbReference type="NCBI Taxonomy" id="30085"/>
    <lineage>
        <taxon>Eukaryota</taxon>
        <taxon>Metazoa</taxon>
        <taxon>Ecdysozoa</taxon>
        <taxon>Arthropoda</taxon>
        <taxon>Hexapoda</taxon>
        <taxon>Insecta</taxon>
        <taxon>Pterygota</taxon>
        <taxon>Neoptera</taxon>
        <taxon>Paraneoptera</taxon>
        <taxon>Hemiptera</taxon>
        <taxon>Heteroptera</taxon>
        <taxon>Panheteroptera</taxon>
        <taxon>Cimicomorpha</taxon>
        <taxon>Miridae</taxon>
        <taxon>Mirini</taxon>
        <taxon>Lygus</taxon>
    </lineage>
</organism>
<evidence type="ECO:0000313" key="7">
    <source>
        <dbReference type="EMBL" id="JAG33323.1"/>
    </source>
</evidence>
<gene>
    <name evidence="7" type="primary">ZFYVE1_0</name>
    <name evidence="8" type="synonym">ZFYVE1</name>
    <name evidence="6" type="synonym">ZFYVE1_1</name>
    <name evidence="7" type="ORF">CM83_89503</name>
    <name evidence="6" type="ORF">CM83_89504</name>
    <name evidence="8" type="ORF">g.83094</name>
</gene>
<dbReference type="InterPro" id="IPR042427">
    <property type="entry name" value="ZFYV1"/>
</dbReference>
<keyword evidence="1" id="KW-0479">Metal-binding</keyword>
<dbReference type="PROSITE" id="PS50178">
    <property type="entry name" value="ZF_FYVE"/>
    <property type="match status" value="2"/>
</dbReference>
<dbReference type="InterPro" id="IPR000306">
    <property type="entry name" value="Znf_FYVE"/>
</dbReference>
<dbReference type="AlphaFoldDB" id="A0A0A9YQE5"/>
<evidence type="ECO:0000256" key="3">
    <source>
        <dbReference type="ARBA" id="ARBA00022833"/>
    </source>
</evidence>